<dbReference type="InterPro" id="IPR033687">
    <property type="entry name" value="YodQ-like"/>
</dbReference>
<keyword evidence="6" id="KW-0862">Zinc</keyword>
<dbReference type="NCBIfam" id="TIGR01910">
    <property type="entry name" value="DapE-ArgE"/>
    <property type="match status" value="1"/>
</dbReference>
<evidence type="ECO:0000259" key="8">
    <source>
        <dbReference type="Pfam" id="PF07687"/>
    </source>
</evidence>
<comment type="cofactor">
    <cofactor evidence="2">
        <name>Zn(2+)</name>
        <dbReference type="ChEBI" id="CHEBI:29105"/>
    </cofactor>
</comment>
<evidence type="ECO:0000256" key="4">
    <source>
        <dbReference type="ARBA" id="ARBA00022723"/>
    </source>
</evidence>
<dbReference type="InterPro" id="IPR002933">
    <property type="entry name" value="Peptidase_M20"/>
</dbReference>
<name>A0A8J7JCI6_9RHOB</name>
<evidence type="ECO:0000256" key="1">
    <source>
        <dbReference type="ARBA" id="ARBA00001941"/>
    </source>
</evidence>
<dbReference type="Gene3D" id="3.30.70.360">
    <property type="match status" value="1"/>
</dbReference>
<evidence type="ECO:0000313" key="10">
    <source>
        <dbReference type="Proteomes" id="UP000619079"/>
    </source>
</evidence>
<dbReference type="InterPro" id="IPR010182">
    <property type="entry name" value="ArgE/DapE"/>
</dbReference>
<dbReference type="CDD" id="cd03895">
    <property type="entry name" value="M20_ArgE_DapE-like"/>
    <property type="match status" value="1"/>
</dbReference>
<evidence type="ECO:0000313" key="9">
    <source>
        <dbReference type="EMBL" id="MBJ6373463.1"/>
    </source>
</evidence>
<dbReference type="InterPro" id="IPR011650">
    <property type="entry name" value="Peptidase_M20_dimer"/>
</dbReference>
<evidence type="ECO:0000256" key="5">
    <source>
        <dbReference type="ARBA" id="ARBA00022801"/>
    </source>
</evidence>
<dbReference type="GO" id="GO:0016787">
    <property type="term" value="F:hydrolase activity"/>
    <property type="evidence" value="ECO:0007669"/>
    <property type="project" value="UniProtKB-KW"/>
</dbReference>
<proteinExistence type="inferred from homology"/>
<comment type="caution">
    <text evidence="9">The sequence shown here is derived from an EMBL/GenBank/DDBJ whole genome shotgun (WGS) entry which is preliminary data.</text>
</comment>
<dbReference type="EMBL" id="JAELVR010000014">
    <property type="protein sequence ID" value="MBJ6373463.1"/>
    <property type="molecule type" value="Genomic_DNA"/>
</dbReference>
<dbReference type="AlphaFoldDB" id="A0A8J7JCI6"/>
<comment type="similarity">
    <text evidence="3">Belongs to the peptidase M20A family.</text>
</comment>
<dbReference type="Pfam" id="PF07687">
    <property type="entry name" value="M20_dimer"/>
    <property type="match status" value="1"/>
</dbReference>
<protein>
    <submittedName>
        <fullName evidence="9">ArgE/DapE family deacylase</fullName>
    </submittedName>
</protein>
<keyword evidence="10" id="KW-1185">Reference proteome</keyword>
<keyword evidence="7" id="KW-0170">Cobalt</keyword>
<dbReference type="NCBIfam" id="NF005306">
    <property type="entry name" value="PRK06837.1"/>
    <property type="match status" value="1"/>
</dbReference>
<dbReference type="GO" id="GO:0046872">
    <property type="term" value="F:metal ion binding"/>
    <property type="evidence" value="ECO:0007669"/>
    <property type="project" value="UniProtKB-KW"/>
</dbReference>
<dbReference type="SUPFAM" id="SSF53187">
    <property type="entry name" value="Zn-dependent exopeptidases"/>
    <property type="match status" value="1"/>
</dbReference>
<dbReference type="Proteomes" id="UP000619079">
    <property type="component" value="Unassembled WGS sequence"/>
</dbReference>
<dbReference type="PANTHER" id="PTHR43808">
    <property type="entry name" value="ACETYLORNITHINE DEACETYLASE"/>
    <property type="match status" value="1"/>
</dbReference>
<reference evidence="9" key="1">
    <citation type="submission" date="2020-12" db="EMBL/GenBank/DDBJ databases">
        <title>Sedimentitalea sp. nov., isolated from sand in Incheon.</title>
        <authorList>
            <person name="Kim W."/>
        </authorList>
    </citation>
    <scope>NUCLEOTIDE SEQUENCE</scope>
    <source>
        <strain evidence="9">CAU 1593</strain>
    </source>
</reference>
<dbReference type="Pfam" id="PF01546">
    <property type="entry name" value="Peptidase_M20"/>
    <property type="match status" value="1"/>
</dbReference>
<feature type="domain" description="Peptidase M20 dimerisation" evidence="8">
    <location>
        <begin position="210"/>
        <end position="321"/>
    </location>
</feature>
<evidence type="ECO:0000256" key="7">
    <source>
        <dbReference type="ARBA" id="ARBA00023285"/>
    </source>
</evidence>
<dbReference type="Gene3D" id="3.40.630.10">
    <property type="entry name" value="Zn peptidases"/>
    <property type="match status" value="1"/>
</dbReference>
<evidence type="ECO:0000256" key="3">
    <source>
        <dbReference type="ARBA" id="ARBA00006247"/>
    </source>
</evidence>
<sequence>MIAWTPDLTVTQQLLLQAIESSFDKQVSFLADFVRIPSLRFQEGPAQDFIAAALHERGYEIDEWQVHLGDLEPLPGFGPIHGDFSRARTVVGTHRPSVTRGRSLILQGHLDVVPTGPLDMWTHPPFEPAIIDGWMYGRGAGDMKSGTVAAIFALDALRHAGFEPAARIHLQSVIEEESTGLGALSTLQRGYRADLALLPEPSGHTVNRAQIGVLWFRIAVKGKPTHVAVAQEGSNAIMAAHDVIRALEKLEADWNAQAANDPVYGDVPHPLNFNPGRIAGGDWASSVPSWCYVDCRMGVLPGQDLEAAKSQIEACVAAASRDHPFLSNNPPEVVWNGFQAEGYVLGPETEPGLEALRRSHAAVFGEGAELAERKMTALTDTRFYGLYYGIPAFCYGAQAENIHGFDERVNLESLLRTTEVLALFIADWCGLNRLSS</sequence>
<keyword evidence="5" id="KW-0378">Hydrolase</keyword>
<accession>A0A8J7JCI6</accession>
<organism evidence="9 10">
    <name type="scientific">Sedimentitalea arenosa</name>
    <dbReference type="NCBI Taxonomy" id="2798803"/>
    <lineage>
        <taxon>Bacteria</taxon>
        <taxon>Pseudomonadati</taxon>
        <taxon>Pseudomonadota</taxon>
        <taxon>Alphaproteobacteria</taxon>
        <taxon>Rhodobacterales</taxon>
        <taxon>Paracoccaceae</taxon>
        <taxon>Sedimentitalea</taxon>
    </lineage>
</organism>
<comment type="cofactor">
    <cofactor evidence="1">
        <name>Co(2+)</name>
        <dbReference type="ChEBI" id="CHEBI:48828"/>
    </cofactor>
</comment>
<dbReference type="InterPro" id="IPR050072">
    <property type="entry name" value="Peptidase_M20A"/>
</dbReference>
<dbReference type="SUPFAM" id="SSF55031">
    <property type="entry name" value="Bacterial exopeptidase dimerisation domain"/>
    <property type="match status" value="1"/>
</dbReference>
<keyword evidence="4" id="KW-0479">Metal-binding</keyword>
<gene>
    <name evidence="9" type="ORF">JF290_18200</name>
</gene>
<dbReference type="PANTHER" id="PTHR43808:SF25">
    <property type="entry name" value="PEPTIDASE M20 DIMERISATION DOMAIN-CONTAINING PROTEIN"/>
    <property type="match status" value="1"/>
</dbReference>
<evidence type="ECO:0000256" key="6">
    <source>
        <dbReference type="ARBA" id="ARBA00022833"/>
    </source>
</evidence>
<dbReference type="InterPro" id="IPR036264">
    <property type="entry name" value="Bact_exopeptidase_dim_dom"/>
</dbReference>
<evidence type="ECO:0000256" key="2">
    <source>
        <dbReference type="ARBA" id="ARBA00001947"/>
    </source>
</evidence>